<accession>A0AAE0BZ36</accession>
<dbReference type="EMBL" id="LGRX02031776">
    <property type="protein sequence ID" value="KAK3244515.1"/>
    <property type="molecule type" value="Genomic_DNA"/>
</dbReference>
<dbReference type="Gene3D" id="2.60.120.620">
    <property type="entry name" value="q2cbj1_9rhob like domain"/>
    <property type="match status" value="1"/>
</dbReference>
<protein>
    <recommendedName>
        <fullName evidence="4">Phytanoyl-CoA dioxygenase</fullName>
    </recommendedName>
</protein>
<organism evidence="2 3">
    <name type="scientific">Cymbomonas tetramitiformis</name>
    <dbReference type="NCBI Taxonomy" id="36881"/>
    <lineage>
        <taxon>Eukaryota</taxon>
        <taxon>Viridiplantae</taxon>
        <taxon>Chlorophyta</taxon>
        <taxon>Pyramimonadophyceae</taxon>
        <taxon>Pyramimonadales</taxon>
        <taxon>Pyramimonadaceae</taxon>
        <taxon>Cymbomonas</taxon>
    </lineage>
</organism>
<dbReference type="InterPro" id="IPR051961">
    <property type="entry name" value="Fungal_Metabolite_Diox"/>
</dbReference>
<comment type="caution">
    <text evidence="2">The sequence shown here is derived from an EMBL/GenBank/DDBJ whole genome shotgun (WGS) entry which is preliminary data.</text>
</comment>
<sequence>MDESLAQIPLPDFAAETPTDAAKKLNQHGFVLLKGLVTVLRCEQIRQLVDLARTRAAPRDYTAIHRPQSRKDLPLSLHPFSSIIADLLECQDSLLGKLIQRIAGEEARLVEFASMTILPGAAAQPVHQDVHMASADQDANARYLTVFVSLCDVPSERGPMEIWCGTQNMYIPWKGTEAADISDCSACSEQSDEDNGPVVAEDYEVEHEDELTLKHMQAATGIAQLTVGAGDVYVVDPRVLHRGRANLSLIPKQTLYLSFEESAKHPLLGSTNSILGRYSGRFTLNDLRNADRRDQKKNLETETKRRKLDSESSACIARGQVEGTAGLP</sequence>
<dbReference type="InterPro" id="IPR008775">
    <property type="entry name" value="Phytyl_CoA_dOase-like"/>
</dbReference>
<proteinExistence type="predicted"/>
<evidence type="ECO:0000256" key="1">
    <source>
        <dbReference type="SAM" id="MobiDB-lite"/>
    </source>
</evidence>
<dbReference type="AlphaFoldDB" id="A0AAE0BZ36"/>
<evidence type="ECO:0000313" key="3">
    <source>
        <dbReference type="Proteomes" id="UP001190700"/>
    </source>
</evidence>
<evidence type="ECO:0008006" key="4">
    <source>
        <dbReference type="Google" id="ProtNLM"/>
    </source>
</evidence>
<reference evidence="2 3" key="1">
    <citation type="journal article" date="2015" name="Genome Biol. Evol.">
        <title>Comparative Genomics of a Bacterivorous Green Alga Reveals Evolutionary Causalities and Consequences of Phago-Mixotrophic Mode of Nutrition.</title>
        <authorList>
            <person name="Burns J.A."/>
            <person name="Paasch A."/>
            <person name="Narechania A."/>
            <person name="Kim E."/>
        </authorList>
    </citation>
    <scope>NUCLEOTIDE SEQUENCE [LARGE SCALE GENOMIC DNA]</scope>
    <source>
        <strain evidence="2 3">PLY_AMNH</strain>
    </source>
</reference>
<name>A0AAE0BZ36_9CHLO</name>
<gene>
    <name evidence="2" type="ORF">CYMTET_45875</name>
</gene>
<dbReference type="Proteomes" id="UP001190700">
    <property type="component" value="Unassembled WGS sequence"/>
</dbReference>
<feature type="region of interest" description="Disordered" evidence="1">
    <location>
        <begin position="296"/>
        <end position="328"/>
    </location>
</feature>
<dbReference type="SUPFAM" id="SSF51197">
    <property type="entry name" value="Clavaminate synthase-like"/>
    <property type="match status" value="1"/>
</dbReference>
<dbReference type="PANTHER" id="PTHR37563:SF2">
    <property type="entry name" value="PHYTANOYL-COA DIOXYGENASE FAMILY PROTEIN (AFU_ORTHOLOGUE AFUA_2G03330)"/>
    <property type="match status" value="1"/>
</dbReference>
<keyword evidence="3" id="KW-1185">Reference proteome</keyword>
<dbReference type="Pfam" id="PF05721">
    <property type="entry name" value="PhyH"/>
    <property type="match status" value="1"/>
</dbReference>
<dbReference type="PANTHER" id="PTHR37563">
    <property type="entry name" value="PHYTANOYL-COA DIOXYGENASE FAMILY PROTEIN (AFU_ORTHOLOGUE AFUA_2G03330)"/>
    <property type="match status" value="1"/>
</dbReference>
<evidence type="ECO:0000313" key="2">
    <source>
        <dbReference type="EMBL" id="KAK3244515.1"/>
    </source>
</evidence>